<feature type="domain" description="DUF6788" evidence="1">
    <location>
        <begin position="22"/>
        <end position="67"/>
    </location>
</feature>
<name>A0A6V8PP03_9ACTN</name>
<gene>
    <name evidence="2" type="ORF">HKBW3S42_02252</name>
</gene>
<reference evidence="2 3" key="1">
    <citation type="journal article" date="2020" name="Front. Microbiol.">
        <title>Single-cell genomics of novel Actinobacteria with the Wood-Ljungdahl pathway discovered in a serpentinizing system.</title>
        <authorList>
            <person name="Merino N."/>
            <person name="Kawai M."/>
            <person name="Boyd E.S."/>
            <person name="Colman D.R."/>
            <person name="McGlynn S.E."/>
            <person name="Nealson K.H."/>
            <person name="Kurokawa K."/>
            <person name="Hongoh Y."/>
        </authorList>
    </citation>
    <scope>NUCLEOTIDE SEQUENCE [LARGE SCALE GENOMIC DNA]</scope>
    <source>
        <strain evidence="2 3">S42</strain>
    </source>
</reference>
<evidence type="ECO:0000259" key="1">
    <source>
        <dbReference type="Pfam" id="PF20586"/>
    </source>
</evidence>
<protein>
    <recommendedName>
        <fullName evidence="1">DUF6788 domain-containing protein</fullName>
    </recommendedName>
</protein>
<evidence type="ECO:0000313" key="2">
    <source>
        <dbReference type="EMBL" id="GFP33913.1"/>
    </source>
</evidence>
<accession>A0A6V8PP03</accession>
<dbReference type="Proteomes" id="UP000568877">
    <property type="component" value="Unassembled WGS sequence"/>
</dbReference>
<dbReference type="AlphaFoldDB" id="A0A6V8PP03"/>
<comment type="caution">
    <text evidence="2">The sequence shown here is derived from an EMBL/GenBank/DDBJ whole genome shotgun (WGS) entry which is preliminary data.</text>
</comment>
<dbReference type="Pfam" id="PF20586">
    <property type="entry name" value="DUF6788"/>
    <property type="match status" value="1"/>
</dbReference>
<sequence length="136" mass="15682">MSVIRKTLEENYIFFVRELARINEEIKKHPAGNISAKKIGKATYYYHQWREGKKVRSVSLGVEAPSDLIESINRRKLLENQRNEISDNIAVIARAIDIQRITAEEIIKVFSQNGIITTLVGSYYLPVLKEDFASHY</sequence>
<proteinExistence type="predicted"/>
<organism evidence="2 3">
    <name type="scientific">Candidatus Hakubella thermalkaliphila</name>
    <dbReference type="NCBI Taxonomy" id="2754717"/>
    <lineage>
        <taxon>Bacteria</taxon>
        <taxon>Bacillati</taxon>
        <taxon>Actinomycetota</taxon>
        <taxon>Actinomycetota incertae sedis</taxon>
        <taxon>Candidatus Hakubellales</taxon>
        <taxon>Candidatus Hakubellaceae</taxon>
        <taxon>Candidatus Hakubella</taxon>
    </lineage>
</organism>
<dbReference type="EMBL" id="BLSA01000806">
    <property type="protein sequence ID" value="GFP33913.1"/>
    <property type="molecule type" value="Genomic_DNA"/>
</dbReference>
<dbReference type="InterPro" id="IPR046738">
    <property type="entry name" value="DUF6788"/>
</dbReference>
<evidence type="ECO:0000313" key="3">
    <source>
        <dbReference type="Proteomes" id="UP000568877"/>
    </source>
</evidence>